<protein>
    <submittedName>
        <fullName evidence="2">DUF2849 domain-containing protein</fullName>
    </submittedName>
</protein>
<name>A0A8J7SQA8_9PROT</name>
<evidence type="ECO:0000313" key="3">
    <source>
        <dbReference type="Proteomes" id="UP000672602"/>
    </source>
</evidence>
<evidence type="ECO:0000313" key="2">
    <source>
        <dbReference type="EMBL" id="MBP5858936.1"/>
    </source>
</evidence>
<dbReference type="RefSeq" id="WP_210683525.1">
    <property type="nucleotide sequence ID" value="NZ_JAGMWN010000013.1"/>
</dbReference>
<evidence type="ECO:0000256" key="1">
    <source>
        <dbReference type="SAM" id="MobiDB-lite"/>
    </source>
</evidence>
<sequence length="115" mass="11879">MSEKTRSKKGGDKALTANRLTDGVAIFLATDGSWVEDAREARVEGDDAGHAALEAAGAEAEAAGIAVGPYLIDVARDADGAVHPTRNREVIRARGPSTHPHHGKQAEGLSGQEAA</sequence>
<dbReference type="InterPro" id="IPR021270">
    <property type="entry name" value="DUF2849"/>
</dbReference>
<dbReference type="AlphaFoldDB" id="A0A8J7SQA8"/>
<dbReference type="EMBL" id="JAGMWN010000013">
    <property type="protein sequence ID" value="MBP5858936.1"/>
    <property type="molecule type" value="Genomic_DNA"/>
</dbReference>
<accession>A0A8J7SQA8</accession>
<feature type="region of interest" description="Disordered" evidence="1">
    <location>
        <begin position="83"/>
        <end position="115"/>
    </location>
</feature>
<keyword evidence="3" id="KW-1185">Reference proteome</keyword>
<organism evidence="2 3">
    <name type="scientific">Marivibrio halodurans</name>
    <dbReference type="NCBI Taxonomy" id="2039722"/>
    <lineage>
        <taxon>Bacteria</taxon>
        <taxon>Pseudomonadati</taxon>
        <taxon>Pseudomonadota</taxon>
        <taxon>Alphaproteobacteria</taxon>
        <taxon>Rhodospirillales</taxon>
        <taxon>Rhodospirillaceae</taxon>
        <taxon>Marivibrio</taxon>
    </lineage>
</organism>
<gene>
    <name evidence="2" type="ORF">KAJ83_18095</name>
</gene>
<dbReference type="Proteomes" id="UP000672602">
    <property type="component" value="Unassembled WGS sequence"/>
</dbReference>
<dbReference type="Pfam" id="PF11011">
    <property type="entry name" value="DUF2849"/>
    <property type="match status" value="1"/>
</dbReference>
<feature type="compositionally biased region" description="Basic and acidic residues" evidence="1">
    <location>
        <begin position="83"/>
        <end position="92"/>
    </location>
</feature>
<proteinExistence type="predicted"/>
<comment type="caution">
    <text evidence="2">The sequence shown here is derived from an EMBL/GenBank/DDBJ whole genome shotgun (WGS) entry which is preliminary data.</text>
</comment>
<reference evidence="2" key="1">
    <citation type="submission" date="2021-04" db="EMBL/GenBank/DDBJ databases">
        <authorList>
            <person name="Zhang D.-C."/>
        </authorList>
    </citation>
    <scope>NUCLEOTIDE SEQUENCE</scope>
    <source>
        <strain evidence="2">CGMCC 1.15697</strain>
    </source>
</reference>